<dbReference type="PANTHER" id="PTHR43132">
    <property type="entry name" value="ARSENICAL RESISTANCE OPERON REPRESSOR ARSR-RELATED"/>
    <property type="match status" value="1"/>
</dbReference>
<comment type="caution">
    <text evidence="5">The sequence shown here is derived from an EMBL/GenBank/DDBJ whole genome shotgun (WGS) entry which is preliminary data.</text>
</comment>
<reference evidence="5" key="1">
    <citation type="submission" date="2020-12" db="EMBL/GenBank/DDBJ databases">
        <title>The genome sequence of Inhella sp. 4Y17.</title>
        <authorList>
            <person name="Liu Y."/>
        </authorList>
    </citation>
    <scope>NUCLEOTIDE SEQUENCE</scope>
    <source>
        <strain evidence="5">4Y10</strain>
    </source>
</reference>
<protein>
    <submittedName>
        <fullName evidence="5">Helix-turn-helix transcriptional regulator</fullName>
    </submittedName>
</protein>
<dbReference type="InterPro" id="IPR036388">
    <property type="entry name" value="WH-like_DNA-bd_sf"/>
</dbReference>
<gene>
    <name evidence="5" type="ORF">I7X43_15220</name>
</gene>
<dbReference type="PROSITE" id="PS50987">
    <property type="entry name" value="HTH_ARSR_2"/>
    <property type="match status" value="1"/>
</dbReference>
<keyword evidence="3" id="KW-0804">Transcription</keyword>
<feature type="domain" description="HTH arsR-type" evidence="4">
    <location>
        <begin position="8"/>
        <end position="102"/>
    </location>
</feature>
<dbReference type="PRINTS" id="PR00778">
    <property type="entry name" value="HTHARSR"/>
</dbReference>
<dbReference type="InterPro" id="IPR036390">
    <property type="entry name" value="WH_DNA-bd_sf"/>
</dbReference>
<organism evidence="5 6">
    <name type="scientific">Inhella gelatinilytica</name>
    <dbReference type="NCBI Taxonomy" id="2795030"/>
    <lineage>
        <taxon>Bacteria</taxon>
        <taxon>Pseudomonadati</taxon>
        <taxon>Pseudomonadota</taxon>
        <taxon>Betaproteobacteria</taxon>
        <taxon>Burkholderiales</taxon>
        <taxon>Sphaerotilaceae</taxon>
        <taxon>Inhella</taxon>
    </lineage>
</organism>
<evidence type="ECO:0000256" key="3">
    <source>
        <dbReference type="ARBA" id="ARBA00023163"/>
    </source>
</evidence>
<dbReference type="Proteomes" id="UP000620139">
    <property type="component" value="Unassembled WGS sequence"/>
</dbReference>
<dbReference type="InterPro" id="IPR051011">
    <property type="entry name" value="Metal_resp_trans_reg"/>
</dbReference>
<keyword evidence="1" id="KW-0805">Transcription regulation</keyword>
<dbReference type="Gene3D" id="1.10.10.10">
    <property type="entry name" value="Winged helix-like DNA-binding domain superfamily/Winged helix DNA-binding domain"/>
    <property type="match status" value="1"/>
</dbReference>
<keyword evidence="6" id="KW-1185">Reference proteome</keyword>
<dbReference type="GO" id="GO:0003677">
    <property type="term" value="F:DNA binding"/>
    <property type="evidence" value="ECO:0007669"/>
    <property type="project" value="UniProtKB-KW"/>
</dbReference>
<evidence type="ECO:0000313" key="6">
    <source>
        <dbReference type="Proteomes" id="UP000620139"/>
    </source>
</evidence>
<dbReference type="GO" id="GO:0003700">
    <property type="term" value="F:DNA-binding transcription factor activity"/>
    <property type="evidence" value="ECO:0007669"/>
    <property type="project" value="InterPro"/>
</dbReference>
<dbReference type="SUPFAM" id="SSF46785">
    <property type="entry name" value="Winged helix' DNA-binding domain"/>
    <property type="match status" value="1"/>
</dbReference>
<dbReference type="NCBIfam" id="NF033788">
    <property type="entry name" value="HTH_metalloreg"/>
    <property type="match status" value="1"/>
</dbReference>
<evidence type="ECO:0000259" key="4">
    <source>
        <dbReference type="PROSITE" id="PS50987"/>
    </source>
</evidence>
<dbReference type="AlphaFoldDB" id="A0A931NEY7"/>
<dbReference type="InterPro" id="IPR001845">
    <property type="entry name" value="HTH_ArsR_DNA-bd_dom"/>
</dbReference>
<evidence type="ECO:0000313" key="5">
    <source>
        <dbReference type="EMBL" id="MBH9554194.1"/>
    </source>
</evidence>
<accession>A0A931NEY7</accession>
<evidence type="ECO:0000256" key="2">
    <source>
        <dbReference type="ARBA" id="ARBA00023125"/>
    </source>
</evidence>
<dbReference type="Pfam" id="PF01022">
    <property type="entry name" value="HTH_5"/>
    <property type="match status" value="1"/>
</dbReference>
<dbReference type="EMBL" id="JAEDAL010000010">
    <property type="protein sequence ID" value="MBH9554194.1"/>
    <property type="molecule type" value="Genomic_DNA"/>
</dbReference>
<dbReference type="InterPro" id="IPR011991">
    <property type="entry name" value="ArsR-like_HTH"/>
</dbReference>
<evidence type="ECO:0000256" key="1">
    <source>
        <dbReference type="ARBA" id="ARBA00023015"/>
    </source>
</evidence>
<name>A0A931NEY7_9BURK</name>
<dbReference type="PANTHER" id="PTHR43132:SF6">
    <property type="entry name" value="HTH-TYPE TRANSCRIPTIONAL REPRESSOR CZRA"/>
    <property type="match status" value="1"/>
</dbReference>
<sequence>MSRASEQLAQTFVACKPLFFALSEIPRQQILLLLSEHEALNVNQIADQLPLSRPAVSHHLKILREAGLVEVRQRGTENLHLLTPELAVELLARCAGELSVLCPE</sequence>
<dbReference type="CDD" id="cd00090">
    <property type="entry name" value="HTH_ARSR"/>
    <property type="match status" value="1"/>
</dbReference>
<dbReference type="SMART" id="SM00418">
    <property type="entry name" value="HTH_ARSR"/>
    <property type="match status" value="1"/>
</dbReference>
<proteinExistence type="predicted"/>
<keyword evidence="2" id="KW-0238">DNA-binding</keyword>
<dbReference type="RefSeq" id="WP_198101809.1">
    <property type="nucleotide sequence ID" value="NZ_JAEDAL010000010.1"/>
</dbReference>